<evidence type="ECO:0000313" key="1">
    <source>
        <dbReference type="EMBL" id="MDX8031237.1"/>
    </source>
</evidence>
<dbReference type="EMBL" id="JAXAVW010000009">
    <property type="protein sequence ID" value="MDX8031237.1"/>
    <property type="molecule type" value="Genomic_DNA"/>
</dbReference>
<name>A0ABU4SZ96_9PSEU</name>
<reference evidence="1 2" key="1">
    <citation type="submission" date="2023-11" db="EMBL/GenBank/DDBJ databases">
        <title>Lentzea sokolovensis, sp. nov., Lentzea kristufkii, sp. nov., and Lentzea miocenensis, sp. nov., rare actinobacteria from Sokolov Coal Basin, Miocene lacustrine sediment, Czech Republic.</title>
        <authorList>
            <person name="Lara A."/>
            <person name="Kotroba L."/>
            <person name="Nouioui I."/>
            <person name="Neumann-Schaal M."/>
            <person name="Mast Y."/>
            <person name="Chronakova A."/>
        </authorList>
    </citation>
    <scope>NUCLEOTIDE SEQUENCE [LARGE SCALE GENOMIC DNA]</scope>
    <source>
        <strain evidence="1 2">BCCO 10_0856</strain>
    </source>
</reference>
<protein>
    <submittedName>
        <fullName evidence="1">Uncharacterized protein</fullName>
    </submittedName>
</protein>
<accession>A0ABU4SZ96</accession>
<evidence type="ECO:0000313" key="2">
    <source>
        <dbReference type="Proteomes" id="UP001285521"/>
    </source>
</evidence>
<proteinExistence type="predicted"/>
<dbReference type="RefSeq" id="WP_319966299.1">
    <property type="nucleotide sequence ID" value="NZ_JAXAVW010000009.1"/>
</dbReference>
<gene>
    <name evidence="1" type="ORF">SK803_13500</name>
</gene>
<comment type="caution">
    <text evidence="1">The sequence shown here is derived from an EMBL/GenBank/DDBJ whole genome shotgun (WGS) entry which is preliminary data.</text>
</comment>
<dbReference type="Proteomes" id="UP001285521">
    <property type="component" value="Unassembled WGS sequence"/>
</dbReference>
<keyword evidence="2" id="KW-1185">Reference proteome</keyword>
<sequence>MDQTLRDAVLQRLALLDKVAEHGEAEALVPLARAEIHRLADGWRLLLTVHQPDEDGRCKACPGWLRRRRWPCQIWNMAHQHLIGEGLPHRERRRPLRNPFTRSGTIDIPAETPAEMTTELPILSSEPAILTDAPQVVHRAPVVSRPKHALPE</sequence>
<organism evidence="1 2">
    <name type="scientific">Lentzea miocenica</name>
    <dbReference type="NCBI Taxonomy" id="3095431"/>
    <lineage>
        <taxon>Bacteria</taxon>
        <taxon>Bacillati</taxon>
        <taxon>Actinomycetota</taxon>
        <taxon>Actinomycetes</taxon>
        <taxon>Pseudonocardiales</taxon>
        <taxon>Pseudonocardiaceae</taxon>
        <taxon>Lentzea</taxon>
    </lineage>
</organism>